<comment type="function">
    <text evidence="7">Part of the tripartite ATP-independent periplasmic (TRAP) transport system.</text>
</comment>
<feature type="transmembrane region" description="Helical" evidence="7">
    <location>
        <begin position="410"/>
        <end position="430"/>
    </location>
</feature>
<keyword evidence="6 7" id="KW-0472">Membrane</keyword>
<evidence type="ECO:0000259" key="8">
    <source>
        <dbReference type="Pfam" id="PF06808"/>
    </source>
</evidence>
<feature type="domain" description="TRAP C4-dicarboxylate transport system permease DctM subunit" evidence="8">
    <location>
        <begin position="11"/>
        <end position="426"/>
    </location>
</feature>
<name>A0A1H8UJ90_9RHOB</name>
<feature type="transmembrane region" description="Helical" evidence="7">
    <location>
        <begin position="5"/>
        <end position="24"/>
    </location>
</feature>
<dbReference type="PANTHER" id="PTHR33362:SF5">
    <property type="entry name" value="C4-DICARBOXYLATE TRAP TRANSPORTER LARGE PERMEASE PROTEIN DCTM"/>
    <property type="match status" value="1"/>
</dbReference>
<evidence type="ECO:0000256" key="7">
    <source>
        <dbReference type="RuleBase" id="RU369079"/>
    </source>
</evidence>
<dbReference type="PIRSF" id="PIRSF006066">
    <property type="entry name" value="HI0050"/>
    <property type="match status" value="1"/>
</dbReference>
<dbReference type="InterPro" id="IPR010656">
    <property type="entry name" value="DctM"/>
</dbReference>
<evidence type="ECO:0000313" key="10">
    <source>
        <dbReference type="Proteomes" id="UP000198893"/>
    </source>
</evidence>
<dbReference type="NCBIfam" id="TIGR00786">
    <property type="entry name" value="dctM"/>
    <property type="match status" value="1"/>
</dbReference>
<comment type="subcellular location">
    <subcellularLocation>
        <location evidence="1 7">Cell inner membrane</location>
        <topology evidence="1 7">Multi-pass membrane protein</topology>
    </subcellularLocation>
</comment>
<evidence type="ECO:0000256" key="5">
    <source>
        <dbReference type="ARBA" id="ARBA00022989"/>
    </source>
</evidence>
<feature type="transmembrane region" description="Helical" evidence="7">
    <location>
        <begin position="102"/>
        <end position="126"/>
    </location>
</feature>
<evidence type="ECO:0000256" key="3">
    <source>
        <dbReference type="ARBA" id="ARBA00022519"/>
    </source>
</evidence>
<feature type="transmembrane region" description="Helical" evidence="7">
    <location>
        <begin position="147"/>
        <end position="169"/>
    </location>
</feature>
<dbReference type="InterPro" id="IPR004681">
    <property type="entry name" value="TRAP_DctM"/>
</dbReference>
<evidence type="ECO:0000256" key="1">
    <source>
        <dbReference type="ARBA" id="ARBA00004429"/>
    </source>
</evidence>
<feature type="transmembrane region" description="Helical" evidence="7">
    <location>
        <begin position="30"/>
        <end position="51"/>
    </location>
</feature>
<dbReference type="PANTHER" id="PTHR33362">
    <property type="entry name" value="SIALIC ACID TRAP TRANSPORTER PERMEASE PROTEIN SIAT-RELATED"/>
    <property type="match status" value="1"/>
</dbReference>
<accession>A0A1H8UJ90</accession>
<dbReference type="GO" id="GO:0005886">
    <property type="term" value="C:plasma membrane"/>
    <property type="evidence" value="ECO:0007669"/>
    <property type="project" value="UniProtKB-SubCell"/>
</dbReference>
<proteinExistence type="inferred from homology"/>
<organism evidence="9 10">
    <name type="scientific">Salinihabitans flavidus</name>
    <dbReference type="NCBI Taxonomy" id="569882"/>
    <lineage>
        <taxon>Bacteria</taxon>
        <taxon>Pseudomonadati</taxon>
        <taxon>Pseudomonadota</taxon>
        <taxon>Alphaproteobacteria</taxon>
        <taxon>Rhodobacterales</taxon>
        <taxon>Roseobacteraceae</taxon>
        <taxon>Salinihabitans</taxon>
    </lineage>
</organism>
<feature type="transmembrane region" description="Helical" evidence="7">
    <location>
        <begin position="279"/>
        <end position="300"/>
    </location>
</feature>
<dbReference type="AlphaFoldDB" id="A0A1H8UJ90"/>
<feature type="transmembrane region" description="Helical" evidence="7">
    <location>
        <begin position="341"/>
        <end position="359"/>
    </location>
</feature>
<feature type="transmembrane region" description="Helical" evidence="7">
    <location>
        <begin position="312"/>
        <end position="334"/>
    </location>
</feature>
<protein>
    <recommendedName>
        <fullName evidence="7">TRAP transporter large permease protein</fullName>
    </recommendedName>
</protein>
<evidence type="ECO:0000313" key="9">
    <source>
        <dbReference type="EMBL" id="SEP03292.1"/>
    </source>
</evidence>
<keyword evidence="4 7" id="KW-0812">Transmembrane</keyword>
<evidence type="ECO:0000256" key="4">
    <source>
        <dbReference type="ARBA" id="ARBA00022692"/>
    </source>
</evidence>
<feature type="transmembrane region" description="Helical" evidence="7">
    <location>
        <begin position="365"/>
        <end position="389"/>
    </location>
</feature>
<feature type="transmembrane region" description="Helical" evidence="7">
    <location>
        <begin position="249"/>
        <end position="267"/>
    </location>
</feature>
<comment type="similarity">
    <text evidence="7">Belongs to the TRAP transporter large permease family.</text>
</comment>
<sequence>MDPIFVGMLGFAGMLVLIALHVPIGIAMAIAGVIGFAILTGNPSAAIAMFGTETAGAISSPELVIIPMFLLMGAFAGTSGLAGDLYRLSNALIGHRKGGLAVATVLGCGGFGAACGSSIATTATMARIALPEMESRKYAQSLGTGSIAAGGTLGSLIPPSSIMLIYAFLTEQFVVDLFIAGILPGLLTIGIYILAIYLVVRRNPALAPAGSRAGWGETARVAVSTWGIILVIAIMTVGLYGGIFTVTEAAAAGVLVTMLFAFARGKLDLASLRRTVAETAYSVGMLYTILIGAHIFSNFITLTHLPSALVNGIISLDLAPLAVILMLAVMYIALGAIFDSIAAMVITLPFVFPLVTVGLGYDPIWWGIVMIVVIEIGMITPPIGINVFVMHGVRRDIPLRTIFRGIMPFLGADIVRLLLIILFPAIAIWLPQTM</sequence>
<feature type="transmembrane region" description="Helical" evidence="7">
    <location>
        <begin position="63"/>
        <end position="82"/>
    </location>
</feature>
<keyword evidence="5 7" id="KW-1133">Transmembrane helix</keyword>
<keyword evidence="7" id="KW-0813">Transport</keyword>
<dbReference type="EMBL" id="FODS01000020">
    <property type="protein sequence ID" value="SEP03292.1"/>
    <property type="molecule type" value="Genomic_DNA"/>
</dbReference>
<dbReference type="Pfam" id="PF06808">
    <property type="entry name" value="DctM"/>
    <property type="match status" value="1"/>
</dbReference>
<dbReference type="GO" id="GO:0022857">
    <property type="term" value="F:transmembrane transporter activity"/>
    <property type="evidence" value="ECO:0007669"/>
    <property type="project" value="UniProtKB-UniRule"/>
</dbReference>
<reference evidence="9 10" key="1">
    <citation type="submission" date="2016-10" db="EMBL/GenBank/DDBJ databases">
        <authorList>
            <person name="de Groot N.N."/>
        </authorList>
    </citation>
    <scope>NUCLEOTIDE SEQUENCE [LARGE SCALE GENOMIC DNA]</scope>
    <source>
        <strain evidence="9 10">DSM 27842</strain>
    </source>
</reference>
<dbReference type="OrthoDB" id="9790209at2"/>
<keyword evidence="2" id="KW-1003">Cell membrane</keyword>
<keyword evidence="3 7" id="KW-0997">Cell inner membrane</keyword>
<dbReference type="STRING" id="569882.SAMN04490248_12056"/>
<comment type="subunit">
    <text evidence="7">The complex comprises the extracytoplasmic solute receptor protein and the two transmembrane proteins.</text>
</comment>
<evidence type="ECO:0000256" key="6">
    <source>
        <dbReference type="ARBA" id="ARBA00023136"/>
    </source>
</evidence>
<dbReference type="Proteomes" id="UP000198893">
    <property type="component" value="Unassembled WGS sequence"/>
</dbReference>
<feature type="transmembrane region" description="Helical" evidence="7">
    <location>
        <begin position="221"/>
        <end position="243"/>
    </location>
</feature>
<evidence type="ECO:0000256" key="2">
    <source>
        <dbReference type="ARBA" id="ARBA00022475"/>
    </source>
</evidence>
<keyword evidence="10" id="KW-1185">Reference proteome</keyword>
<feature type="transmembrane region" description="Helical" evidence="7">
    <location>
        <begin position="175"/>
        <end position="200"/>
    </location>
</feature>
<dbReference type="RefSeq" id="WP_093119671.1">
    <property type="nucleotide sequence ID" value="NZ_FODS01000020.1"/>
</dbReference>
<gene>
    <name evidence="9" type="ORF">SAMN04490248_12056</name>
</gene>